<feature type="transmembrane region" description="Helical" evidence="4">
    <location>
        <begin position="389"/>
        <end position="410"/>
    </location>
</feature>
<evidence type="ECO:0000256" key="1">
    <source>
        <dbReference type="ARBA" id="ARBA00004141"/>
    </source>
</evidence>
<organism evidence="6 7">
    <name type="scientific">Huiozyma naganishii (strain ATCC MYA-139 / BCRC 22969 / CBS 8797 / KCTC 17520 / NBRC 10181 / NCYC 3082 / Yp74L-3)</name>
    <name type="common">Yeast</name>
    <name type="synonym">Kazachstania naganishii</name>
    <dbReference type="NCBI Taxonomy" id="1071383"/>
    <lineage>
        <taxon>Eukaryota</taxon>
        <taxon>Fungi</taxon>
        <taxon>Dikarya</taxon>
        <taxon>Ascomycota</taxon>
        <taxon>Saccharomycotina</taxon>
        <taxon>Saccharomycetes</taxon>
        <taxon>Saccharomycetales</taxon>
        <taxon>Saccharomycetaceae</taxon>
        <taxon>Huiozyma</taxon>
    </lineage>
</organism>
<comment type="subcellular location">
    <subcellularLocation>
        <location evidence="1">Membrane</location>
        <topology evidence="1">Multi-pass membrane protein</topology>
    </subcellularLocation>
</comment>
<dbReference type="InterPro" id="IPR011701">
    <property type="entry name" value="MFS"/>
</dbReference>
<gene>
    <name evidence="6" type="primary">KNAG0A01410</name>
    <name evidence="6" type="ordered locus">KNAG_0A01410</name>
</gene>
<feature type="transmembrane region" description="Helical" evidence="4">
    <location>
        <begin position="180"/>
        <end position="197"/>
    </location>
</feature>
<dbReference type="SUPFAM" id="SSF103473">
    <property type="entry name" value="MFS general substrate transporter"/>
    <property type="match status" value="1"/>
</dbReference>
<dbReference type="GO" id="GO:0022857">
    <property type="term" value="F:transmembrane transporter activity"/>
    <property type="evidence" value="ECO:0007669"/>
    <property type="project" value="InterPro"/>
</dbReference>
<accession>J7QZD9</accession>
<evidence type="ECO:0000313" key="7">
    <source>
        <dbReference type="Proteomes" id="UP000006310"/>
    </source>
</evidence>
<dbReference type="GeneID" id="34523465"/>
<evidence type="ECO:0000256" key="4">
    <source>
        <dbReference type="SAM" id="Phobius"/>
    </source>
</evidence>
<feature type="transmembrane region" description="Helical" evidence="4">
    <location>
        <begin position="110"/>
        <end position="131"/>
    </location>
</feature>
<feature type="transmembrane region" description="Helical" evidence="4">
    <location>
        <begin position="269"/>
        <end position="289"/>
    </location>
</feature>
<dbReference type="KEGG" id="kng:KNAG_0A01410"/>
<dbReference type="InterPro" id="IPR050327">
    <property type="entry name" value="Proton-linked_MCT"/>
</dbReference>
<dbReference type="InterPro" id="IPR020846">
    <property type="entry name" value="MFS_dom"/>
</dbReference>
<keyword evidence="7" id="KW-1185">Reference proteome</keyword>
<name>J7QZD9_HUIN7</name>
<evidence type="ECO:0000259" key="5">
    <source>
        <dbReference type="PROSITE" id="PS50850"/>
    </source>
</evidence>
<feature type="transmembrane region" description="Helical" evidence="4">
    <location>
        <begin position="452"/>
        <end position="474"/>
    </location>
</feature>
<reference evidence="6 7" key="1">
    <citation type="journal article" date="2011" name="Proc. Natl. Acad. Sci. U.S.A.">
        <title>Evolutionary erosion of yeast sex chromosomes by mating-type switching accidents.</title>
        <authorList>
            <person name="Gordon J.L."/>
            <person name="Armisen D."/>
            <person name="Proux-Wera E."/>
            <person name="Oheigeartaigh S.S."/>
            <person name="Byrne K.P."/>
            <person name="Wolfe K.H."/>
        </authorList>
    </citation>
    <scope>NUCLEOTIDE SEQUENCE [LARGE SCALE GENOMIC DNA]</scope>
    <source>
        <strain evidence="7">ATCC MYA-139 / BCRC 22969 / CBS 8797 / CCRC 22969 / KCTC 17520 / NBRC 10181 / NCYC 3082</strain>
    </source>
</reference>
<feature type="transmembrane region" description="Helical" evidence="4">
    <location>
        <begin position="416"/>
        <end position="440"/>
    </location>
</feature>
<evidence type="ECO:0000256" key="2">
    <source>
        <dbReference type="ARBA" id="ARBA00006727"/>
    </source>
</evidence>
<dbReference type="Gene3D" id="1.20.1250.20">
    <property type="entry name" value="MFS general substrate transporter like domains"/>
    <property type="match status" value="1"/>
</dbReference>
<dbReference type="OrthoDB" id="6509908at2759"/>
<dbReference type="OMA" id="DLVWQIS"/>
<evidence type="ECO:0000256" key="3">
    <source>
        <dbReference type="SAM" id="MobiDB-lite"/>
    </source>
</evidence>
<reference evidence="7" key="2">
    <citation type="submission" date="2012-08" db="EMBL/GenBank/DDBJ databases">
        <title>Genome sequence of Kazachstania naganishii.</title>
        <authorList>
            <person name="Gordon J.L."/>
            <person name="Armisen D."/>
            <person name="Proux-Wera E."/>
            <person name="OhEigeartaigh S.S."/>
            <person name="Byrne K.P."/>
            <person name="Wolfe K.H."/>
        </authorList>
    </citation>
    <scope>NUCLEOTIDE SEQUENCE [LARGE SCALE GENOMIC DNA]</scope>
    <source>
        <strain evidence="7">ATCC MYA-139 / BCRC 22969 / CBS 8797 / CCRC 22969 / KCTC 17520 / NBRC 10181 / NCYC 3082</strain>
    </source>
</reference>
<dbReference type="PANTHER" id="PTHR11360">
    <property type="entry name" value="MONOCARBOXYLATE TRANSPORTER"/>
    <property type="match status" value="1"/>
</dbReference>
<feature type="region of interest" description="Disordered" evidence="3">
    <location>
        <begin position="29"/>
        <end position="53"/>
    </location>
</feature>
<dbReference type="PROSITE" id="PS50850">
    <property type="entry name" value="MFS"/>
    <property type="match status" value="1"/>
</dbReference>
<dbReference type="AlphaFoldDB" id="J7QZD9"/>
<dbReference type="InterPro" id="IPR036259">
    <property type="entry name" value="MFS_trans_sf"/>
</dbReference>
<dbReference type="EMBL" id="HE978314">
    <property type="protein sequence ID" value="CCK67830.1"/>
    <property type="molecule type" value="Genomic_DNA"/>
</dbReference>
<feature type="transmembrane region" description="Helical" evidence="4">
    <location>
        <begin position="203"/>
        <end position="225"/>
    </location>
</feature>
<dbReference type="RefSeq" id="XP_022462076.1">
    <property type="nucleotide sequence ID" value="XM_022608451.1"/>
</dbReference>
<keyword evidence="4" id="KW-0472">Membrane</keyword>
<feature type="transmembrane region" description="Helical" evidence="4">
    <location>
        <begin position="486"/>
        <end position="507"/>
    </location>
</feature>
<dbReference type="CDD" id="cd17352">
    <property type="entry name" value="MFS_MCT_SLC16"/>
    <property type="match status" value="1"/>
</dbReference>
<dbReference type="PANTHER" id="PTHR11360:SF295">
    <property type="entry name" value="TRANSPORTER MCH4-RELATED"/>
    <property type="match status" value="1"/>
</dbReference>
<dbReference type="HOGENOM" id="CLU_001265_1_0_1"/>
<evidence type="ECO:0000313" key="6">
    <source>
        <dbReference type="EMBL" id="CCK67830.1"/>
    </source>
</evidence>
<feature type="transmembrane region" description="Helical" evidence="4">
    <location>
        <begin position="151"/>
        <end position="173"/>
    </location>
</feature>
<dbReference type="Pfam" id="PF07690">
    <property type="entry name" value="MFS_1"/>
    <property type="match status" value="1"/>
</dbReference>
<dbReference type="eggNOG" id="KOG2504">
    <property type="taxonomic scope" value="Eukaryota"/>
</dbReference>
<keyword evidence="4" id="KW-0812">Transmembrane</keyword>
<comment type="similarity">
    <text evidence="2">Belongs to the major facilitator superfamily. Monocarboxylate porter (TC 2.A.1.13) family.</text>
</comment>
<feature type="transmembrane region" description="Helical" evidence="4">
    <location>
        <begin position="237"/>
        <end position="257"/>
    </location>
</feature>
<dbReference type="GO" id="GO:0000329">
    <property type="term" value="C:fungal-type vacuole membrane"/>
    <property type="evidence" value="ECO:0007669"/>
    <property type="project" value="EnsemblFungi"/>
</dbReference>
<dbReference type="GO" id="GO:0032218">
    <property type="term" value="P:riboflavin transport"/>
    <property type="evidence" value="ECO:0007669"/>
    <property type="project" value="TreeGrafter"/>
</dbReference>
<protein>
    <recommendedName>
        <fullName evidence="5">Major facilitator superfamily (MFS) profile domain-containing protein</fullName>
    </recommendedName>
</protein>
<sequence length="515" mass="56685">MVNTLFPLPALSYSFQSFVQRHSLRGRDADAEDSGIDGMLDDPNNNPEGPSSGFALQDFPENATITKKNEPFEVDNGSHRLHNVVSHELTERDIQLYDIDSDFPDGGWQAYLVVFGSFMGLIPVFGTINSLGAIESYVSKHQLATVSSSTISWIFSLYLAISFISCIFAGSYFDRNGSRGPMIGGSLLYVAGIVALADCHTVWQFILAFSILSGTGTGLLMTPLVSVLATWFFRKRATATSIATIGGSVGGIMFPPILRKLYEEVGFVWAIRIFALICFICLALATLLAKERDKPVSEPFKSKGEIIKWYIQSSFNWRYLLDWKFLFCALGSSLSEASLTSSSTYLAGYSMSVGNSETVSYNLITASNAVGILGRYIPGYLADKWVGRFNIMIITVWMATIFNFVMWLPFGTNRSVLWAYVCLYGFSTGTVLSLTPVCLGQISRTEDFGKRYATCYFLEALITIPIMPIGGALIGKGTLSNYNNLIIFNSAIMGVGAVCFMISRYICVGKKMCKF</sequence>
<dbReference type="Proteomes" id="UP000006310">
    <property type="component" value="Chromosome 1"/>
</dbReference>
<proteinExistence type="inferred from homology"/>
<feature type="domain" description="Major facilitator superfamily (MFS) profile" evidence="5">
    <location>
        <begin position="109"/>
        <end position="515"/>
    </location>
</feature>
<keyword evidence="4" id="KW-1133">Transmembrane helix</keyword>